<proteinExistence type="predicted"/>
<evidence type="ECO:0000313" key="4">
    <source>
        <dbReference type="Proteomes" id="UP000076798"/>
    </source>
</evidence>
<evidence type="ECO:0000313" key="3">
    <source>
        <dbReference type="EMBL" id="KZT33696.1"/>
    </source>
</evidence>
<sequence length="99" mass="11244">MARLCRMIVEWLRYGENKKFLVLEIACASVWFVMRLHLVPGLYSGQPEQSRGPREVRAGGSLRQSESSLPDVDQTRRRYDVTPPPASDTVVLILCAGRR</sequence>
<dbReference type="AlphaFoldDB" id="A0A165YWX9"/>
<keyword evidence="2" id="KW-1133">Transmembrane helix</keyword>
<reference evidence="3 4" key="1">
    <citation type="journal article" date="2016" name="Mol. Biol. Evol.">
        <title>Comparative Genomics of Early-Diverging Mushroom-Forming Fungi Provides Insights into the Origins of Lignocellulose Decay Capabilities.</title>
        <authorList>
            <person name="Nagy L.G."/>
            <person name="Riley R."/>
            <person name="Tritt A."/>
            <person name="Adam C."/>
            <person name="Daum C."/>
            <person name="Floudas D."/>
            <person name="Sun H."/>
            <person name="Yadav J.S."/>
            <person name="Pangilinan J."/>
            <person name="Larsson K.H."/>
            <person name="Matsuura K."/>
            <person name="Barry K."/>
            <person name="Labutti K."/>
            <person name="Kuo R."/>
            <person name="Ohm R.A."/>
            <person name="Bhattacharya S.S."/>
            <person name="Shirouzu T."/>
            <person name="Yoshinaga Y."/>
            <person name="Martin F.M."/>
            <person name="Grigoriev I.V."/>
            <person name="Hibbett D.S."/>
        </authorList>
    </citation>
    <scope>NUCLEOTIDE SEQUENCE [LARGE SCALE GENOMIC DNA]</scope>
    <source>
        <strain evidence="3 4">HHB10207 ss-3</strain>
    </source>
</reference>
<dbReference type="EMBL" id="KV428224">
    <property type="protein sequence ID" value="KZT33696.1"/>
    <property type="molecule type" value="Genomic_DNA"/>
</dbReference>
<evidence type="ECO:0000256" key="1">
    <source>
        <dbReference type="SAM" id="MobiDB-lite"/>
    </source>
</evidence>
<protein>
    <submittedName>
        <fullName evidence="3">Uncharacterized protein</fullName>
    </submittedName>
</protein>
<organism evidence="3 4">
    <name type="scientific">Sistotremastrum suecicum HHB10207 ss-3</name>
    <dbReference type="NCBI Taxonomy" id="1314776"/>
    <lineage>
        <taxon>Eukaryota</taxon>
        <taxon>Fungi</taxon>
        <taxon>Dikarya</taxon>
        <taxon>Basidiomycota</taxon>
        <taxon>Agaricomycotina</taxon>
        <taxon>Agaricomycetes</taxon>
        <taxon>Sistotremastrales</taxon>
        <taxon>Sistotremastraceae</taxon>
        <taxon>Sistotremastrum</taxon>
    </lineage>
</organism>
<evidence type="ECO:0000256" key="2">
    <source>
        <dbReference type="SAM" id="Phobius"/>
    </source>
</evidence>
<gene>
    <name evidence="3" type="ORF">SISSUDRAFT_1053889</name>
</gene>
<feature type="region of interest" description="Disordered" evidence="1">
    <location>
        <begin position="43"/>
        <end position="84"/>
    </location>
</feature>
<name>A0A165YWX9_9AGAM</name>
<feature type="transmembrane region" description="Helical" evidence="2">
    <location>
        <begin position="21"/>
        <end position="43"/>
    </location>
</feature>
<keyword evidence="2" id="KW-0812">Transmembrane</keyword>
<dbReference type="Proteomes" id="UP000076798">
    <property type="component" value="Unassembled WGS sequence"/>
</dbReference>
<keyword evidence="2" id="KW-0472">Membrane</keyword>
<accession>A0A165YWX9</accession>
<keyword evidence="4" id="KW-1185">Reference proteome</keyword>